<accession>A0A366JE45</accession>
<protein>
    <submittedName>
        <fullName evidence="1">Uncharacterized protein</fullName>
    </submittedName>
</protein>
<organism evidence="1 2">
    <name type="scientific">Marinomonas rhizomae</name>
    <dbReference type="NCBI Taxonomy" id="491948"/>
    <lineage>
        <taxon>Bacteria</taxon>
        <taxon>Pseudomonadati</taxon>
        <taxon>Pseudomonadota</taxon>
        <taxon>Gammaproteobacteria</taxon>
        <taxon>Oceanospirillales</taxon>
        <taxon>Oceanospirillaceae</taxon>
        <taxon>Marinomonas</taxon>
    </lineage>
</organism>
<proteinExistence type="predicted"/>
<dbReference type="Proteomes" id="UP000252792">
    <property type="component" value="Unassembled WGS sequence"/>
</dbReference>
<keyword evidence="2" id="KW-1185">Reference proteome</keyword>
<sequence>MAHYIAELMQEAEQAVEEERIEKRRVCAEAILSLWKHRAGLAEHSTPLSEFRPLLEFLHDLNPKSTRPCYSDPSEKITEEYQLDESQTQSLQLIESIDTTAKILIRHALMCASTSAAIGSKEWLNLIENAGLEDDPETFLAKLMYGEADTHFGAHSDKKKYQELEKRINQLESFSKVAQCFAADWRKHLANAEAQDAIEE</sequence>
<evidence type="ECO:0000313" key="1">
    <source>
        <dbReference type="EMBL" id="RBP84710.1"/>
    </source>
</evidence>
<evidence type="ECO:0000313" key="2">
    <source>
        <dbReference type="Proteomes" id="UP000252792"/>
    </source>
</evidence>
<dbReference type="AlphaFoldDB" id="A0A366JE45"/>
<reference evidence="1 2" key="1">
    <citation type="submission" date="2018-06" db="EMBL/GenBank/DDBJ databases">
        <title>Genomic Encyclopedia of Type Strains, Phase III (KMG-III): the genomes of soil and plant-associated and newly described type strains.</title>
        <authorList>
            <person name="Whitman W."/>
        </authorList>
    </citation>
    <scope>NUCLEOTIDE SEQUENCE [LARGE SCALE GENOMIC DNA]</scope>
    <source>
        <strain evidence="1 2">CECT 7377</strain>
    </source>
</reference>
<comment type="caution">
    <text evidence="1">The sequence shown here is derived from an EMBL/GenBank/DDBJ whole genome shotgun (WGS) entry which is preliminary data.</text>
</comment>
<gene>
    <name evidence="1" type="ORF">DFP80_103183</name>
</gene>
<name>A0A366JE45_9GAMM</name>
<dbReference type="EMBL" id="QNSE01000003">
    <property type="protein sequence ID" value="RBP84710.1"/>
    <property type="molecule type" value="Genomic_DNA"/>
</dbReference>